<dbReference type="InterPro" id="IPR025924">
    <property type="entry name" value="YHYH_dom"/>
</dbReference>
<dbReference type="KEGG" id="fap:GR316_08685"/>
<evidence type="ECO:0000259" key="3">
    <source>
        <dbReference type="Pfam" id="PF14240"/>
    </source>
</evidence>
<evidence type="ECO:0000313" key="5">
    <source>
        <dbReference type="Proteomes" id="UP000679284"/>
    </source>
</evidence>
<feature type="chain" id="PRO_5035232868" evidence="2">
    <location>
        <begin position="25"/>
        <end position="307"/>
    </location>
</feature>
<proteinExistence type="predicted"/>
<evidence type="ECO:0000256" key="2">
    <source>
        <dbReference type="SAM" id="SignalP"/>
    </source>
</evidence>
<keyword evidence="2" id="KW-0732">Signal</keyword>
<feature type="region of interest" description="Disordered" evidence="1">
    <location>
        <begin position="286"/>
        <end position="307"/>
    </location>
</feature>
<dbReference type="PANTHER" id="PTHR30289">
    <property type="entry name" value="UNCHARACTERIZED PROTEIN YBCL-RELATED"/>
    <property type="match status" value="1"/>
</dbReference>
<feature type="signal peptide" evidence="2">
    <location>
        <begin position="1"/>
        <end position="24"/>
    </location>
</feature>
<dbReference type="Proteomes" id="UP000679284">
    <property type="component" value="Chromosome"/>
</dbReference>
<accession>A0A8J8MTU4</accession>
<protein>
    <submittedName>
        <fullName evidence="4">YHYH protein</fullName>
    </submittedName>
</protein>
<sequence>MPRALFPRLILIASVAVPGPTVFAHELPVGDGKVTDHPEAGNVYACNQNFRGNGARHVGDWFHGDTWDPLAKPHVRGEVSWPDASFSATYGADGLDVASNGLPVGVPTGEFPIAKDDPVYAYDTNPNAIREQPLQFTIPSAPVIADTPSCLSMGMIGFTVTGVAFYNALDDAGRDAAAHEVQDVCDGHPQGQGQYHYHSSSPCLPGAQSNTVVGWALDGFPILGMVDADGRTLSNDDLDACHGREEDVVIQGHRYSYAYRLTPEYPYTLGCFTGQLQAETVQMIRKAMGPPGNPNRRPRNAEGPRPD</sequence>
<dbReference type="EMBL" id="CP047289">
    <property type="protein sequence ID" value="QUS36337.1"/>
    <property type="molecule type" value="Genomic_DNA"/>
</dbReference>
<name>A0A8J8MTU4_9RHOB</name>
<reference evidence="4" key="1">
    <citation type="submission" date="2020-01" db="EMBL/GenBank/DDBJ databases">
        <authorList>
            <person name="Yang Y."/>
            <person name="Kwon Y.M."/>
        </authorList>
    </citation>
    <scope>NUCLEOTIDE SEQUENCE</scope>
    <source>
        <strain evidence="4">PG104</strain>
    </source>
</reference>
<dbReference type="AlphaFoldDB" id="A0A8J8MTU4"/>
<dbReference type="Pfam" id="PF14240">
    <property type="entry name" value="YHYH"/>
    <property type="match status" value="1"/>
</dbReference>
<organism evidence="4 5">
    <name type="scientific">Falsirhodobacter algicola</name>
    <dbReference type="NCBI Taxonomy" id="2692330"/>
    <lineage>
        <taxon>Bacteria</taxon>
        <taxon>Pseudomonadati</taxon>
        <taxon>Pseudomonadota</taxon>
        <taxon>Alphaproteobacteria</taxon>
        <taxon>Rhodobacterales</taxon>
        <taxon>Paracoccaceae</taxon>
        <taxon>Falsirhodobacter</taxon>
    </lineage>
</organism>
<dbReference type="PANTHER" id="PTHR30289:SF8">
    <property type="entry name" value="YHYH DOMAIN-CONTAINING PROTEIN"/>
    <property type="match status" value="1"/>
</dbReference>
<gene>
    <name evidence="4" type="ORF">GR316_08685</name>
</gene>
<keyword evidence="5" id="KW-1185">Reference proteome</keyword>
<evidence type="ECO:0000256" key="1">
    <source>
        <dbReference type="SAM" id="MobiDB-lite"/>
    </source>
</evidence>
<dbReference type="RefSeq" id="WP_211783558.1">
    <property type="nucleotide sequence ID" value="NZ_CP047289.1"/>
</dbReference>
<evidence type="ECO:0000313" key="4">
    <source>
        <dbReference type="EMBL" id="QUS36337.1"/>
    </source>
</evidence>
<feature type="domain" description="YHYH" evidence="3">
    <location>
        <begin position="135"/>
        <end position="226"/>
    </location>
</feature>